<keyword evidence="1" id="KW-0812">Transmembrane</keyword>
<accession>A0A9X0XB82</accession>
<proteinExistence type="predicted"/>
<gene>
    <name evidence="3" type="ORF">JI742_03495</name>
</gene>
<dbReference type="RefSeq" id="WP_201824034.1">
    <property type="nucleotide sequence ID" value="NZ_JAERRA010000001.1"/>
</dbReference>
<keyword evidence="4" id="KW-1185">Reference proteome</keyword>
<evidence type="ECO:0000313" key="4">
    <source>
        <dbReference type="Proteomes" id="UP000643207"/>
    </source>
</evidence>
<keyword evidence="1" id="KW-0472">Membrane</keyword>
<protein>
    <submittedName>
        <fullName evidence="3">Pilus assembly protein</fullName>
    </submittedName>
</protein>
<evidence type="ECO:0000256" key="1">
    <source>
        <dbReference type="SAM" id="Phobius"/>
    </source>
</evidence>
<reference evidence="3 4" key="1">
    <citation type="submission" date="2021-01" db="EMBL/GenBank/DDBJ databases">
        <title>Piscinibacter sp. Jin2 Genome sequencing and assembly.</title>
        <authorList>
            <person name="Kim I."/>
        </authorList>
    </citation>
    <scope>NUCLEOTIDE SEQUENCE [LARGE SCALE GENOMIC DNA]</scope>
    <source>
        <strain evidence="3 4">Jin2</strain>
    </source>
</reference>
<evidence type="ECO:0000259" key="2">
    <source>
        <dbReference type="Pfam" id="PF07811"/>
    </source>
</evidence>
<dbReference type="EMBL" id="JAERRA010000001">
    <property type="protein sequence ID" value="MBL0718947.1"/>
    <property type="molecule type" value="Genomic_DNA"/>
</dbReference>
<dbReference type="Pfam" id="PF07811">
    <property type="entry name" value="TadE"/>
    <property type="match status" value="1"/>
</dbReference>
<evidence type="ECO:0000313" key="3">
    <source>
        <dbReference type="EMBL" id="MBL0718947.1"/>
    </source>
</evidence>
<feature type="domain" description="TadE-like" evidence="2">
    <location>
        <begin position="21"/>
        <end position="63"/>
    </location>
</feature>
<feature type="transmembrane region" description="Helical" evidence="1">
    <location>
        <begin position="21"/>
        <end position="46"/>
    </location>
</feature>
<dbReference type="InterPro" id="IPR012495">
    <property type="entry name" value="TadE-like_dom"/>
</dbReference>
<dbReference type="Proteomes" id="UP000643207">
    <property type="component" value="Unassembled WGS sequence"/>
</dbReference>
<sequence>MSSCPARRQRSARRPAAGSRGIAALEFALILPLFLTVLFAIISFSVQFGAQQLMTLAAAEGARAALQFQPANDAATALGLRRTRACTSAMALVGTIQTRTGNSVSCATVLNACAHDAALQCLEVRLSYPYRSRPLIPALPFLDNLTPETLRGLATVQLNPLSLTRAPLAPRPLG</sequence>
<organism evidence="3 4">
    <name type="scientific">Aquariibacter lacus</name>
    <dbReference type="NCBI Taxonomy" id="2801332"/>
    <lineage>
        <taxon>Bacteria</taxon>
        <taxon>Pseudomonadati</taxon>
        <taxon>Pseudomonadota</taxon>
        <taxon>Betaproteobacteria</taxon>
        <taxon>Burkholderiales</taxon>
        <taxon>Sphaerotilaceae</taxon>
        <taxon>Aquariibacter</taxon>
    </lineage>
</organism>
<dbReference type="AlphaFoldDB" id="A0A9X0XB82"/>
<name>A0A9X0XB82_9BURK</name>
<keyword evidence="1" id="KW-1133">Transmembrane helix</keyword>
<comment type="caution">
    <text evidence="3">The sequence shown here is derived from an EMBL/GenBank/DDBJ whole genome shotgun (WGS) entry which is preliminary data.</text>
</comment>